<dbReference type="STRING" id="1278073.MYSTI_05037"/>
<dbReference type="GO" id="GO:0004674">
    <property type="term" value="F:protein serine/threonine kinase activity"/>
    <property type="evidence" value="ECO:0007669"/>
    <property type="project" value="UniProtKB-KW"/>
</dbReference>
<dbReference type="Gene3D" id="1.10.510.10">
    <property type="entry name" value="Transferase(Phosphotransferase) domain 1"/>
    <property type="match status" value="1"/>
</dbReference>
<dbReference type="CDD" id="cd14014">
    <property type="entry name" value="STKc_PknB_like"/>
    <property type="match status" value="1"/>
</dbReference>
<proteinExistence type="predicted"/>
<dbReference type="Pfam" id="PF13374">
    <property type="entry name" value="TPR_10"/>
    <property type="match status" value="1"/>
</dbReference>
<organism evidence="6 7">
    <name type="scientific">Myxococcus stipitatus (strain DSM 14675 / JCM 12634 / Mx s8)</name>
    <dbReference type="NCBI Taxonomy" id="1278073"/>
    <lineage>
        <taxon>Bacteria</taxon>
        <taxon>Pseudomonadati</taxon>
        <taxon>Myxococcota</taxon>
        <taxon>Myxococcia</taxon>
        <taxon>Myxococcales</taxon>
        <taxon>Cystobacterineae</taxon>
        <taxon>Myxococcaceae</taxon>
        <taxon>Myxococcus</taxon>
    </lineage>
</organism>
<dbReference type="GO" id="GO:0005524">
    <property type="term" value="F:ATP binding"/>
    <property type="evidence" value="ECO:0007669"/>
    <property type="project" value="UniProtKB-KW"/>
</dbReference>
<dbReference type="Gene3D" id="1.25.40.10">
    <property type="entry name" value="Tetratricopeptide repeat domain"/>
    <property type="match status" value="2"/>
</dbReference>
<evidence type="ECO:0000313" key="6">
    <source>
        <dbReference type="EMBL" id="AGC46325.1"/>
    </source>
</evidence>
<keyword evidence="4" id="KW-0067">ATP-binding</keyword>
<dbReference type="PANTHER" id="PTHR43289:SF34">
    <property type="entry name" value="SERINE_THREONINE-PROTEIN KINASE YBDM-RELATED"/>
    <property type="match status" value="1"/>
</dbReference>
<keyword evidence="3 6" id="KW-0418">Kinase</keyword>
<evidence type="ECO:0000256" key="3">
    <source>
        <dbReference type="ARBA" id="ARBA00022777"/>
    </source>
</evidence>
<gene>
    <name evidence="6" type="ordered locus">MYSTI_05037</name>
</gene>
<dbReference type="InterPro" id="IPR011990">
    <property type="entry name" value="TPR-like_helical_dom_sf"/>
</dbReference>
<evidence type="ECO:0000256" key="4">
    <source>
        <dbReference type="ARBA" id="ARBA00022840"/>
    </source>
</evidence>
<dbReference type="InterPro" id="IPR000719">
    <property type="entry name" value="Prot_kinase_dom"/>
</dbReference>
<dbReference type="PROSITE" id="PS00108">
    <property type="entry name" value="PROTEIN_KINASE_ST"/>
    <property type="match status" value="1"/>
</dbReference>
<dbReference type="InterPro" id="IPR011009">
    <property type="entry name" value="Kinase-like_dom_sf"/>
</dbReference>
<dbReference type="eggNOG" id="COG0515">
    <property type="taxonomic scope" value="Bacteria"/>
</dbReference>
<dbReference type="SUPFAM" id="SSF56112">
    <property type="entry name" value="Protein kinase-like (PK-like)"/>
    <property type="match status" value="1"/>
</dbReference>
<name>L7UEM8_MYXSD</name>
<reference evidence="6 7" key="1">
    <citation type="journal article" date="2013" name="Genome Announc.">
        <title>Complete genome sequence of Myxococcus stipitatus strain DSM 14675, a fruiting myxobacterium.</title>
        <authorList>
            <person name="Huntley S."/>
            <person name="Kneip S."/>
            <person name="Treuner-Lange A."/>
            <person name="Sogaard-Andersen L."/>
        </authorList>
    </citation>
    <scope>NUCLEOTIDE SEQUENCE [LARGE SCALE GENOMIC DNA]</scope>
    <source>
        <strain evidence="7">DSM 14675 / JCM 12634 / Mx s8</strain>
    </source>
</reference>
<evidence type="ECO:0000256" key="1">
    <source>
        <dbReference type="ARBA" id="ARBA00022679"/>
    </source>
</evidence>
<keyword evidence="2" id="KW-0547">Nucleotide-binding</keyword>
<evidence type="ECO:0000259" key="5">
    <source>
        <dbReference type="PROSITE" id="PS50011"/>
    </source>
</evidence>
<dbReference type="SMART" id="SM00028">
    <property type="entry name" value="TPR"/>
    <property type="match status" value="7"/>
</dbReference>
<keyword evidence="7" id="KW-1185">Reference proteome</keyword>
<dbReference type="Pfam" id="PF00069">
    <property type="entry name" value="Pkinase"/>
    <property type="match status" value="1"/>
</dbReference>
<dbReference type="HOGENOM" id="CLU_009368_0_0_7"/>
<keyword evidence="1" id="KW-0808">Transferase</keyword>
<evidence type="ECO:0000313" key="7">
    <source>
        <dbReference type="Proteomes" id="UP000011131"/>
    </source>
</evidence>
<dbReference type="Gene3D" id="3.30.200.20">
    <property type="entry name" value="Phosphorylase Kinase, domain 1"/>
    <property type="match status" value="1"/>
</dbReference>
<dbReference type="KEGG" id="msd:MYSTI_05037"/>
<dbReference type="eggNOG" id="COG0457">
    <property type="taxonomic scope" value="Bacteria"/>
</dbReference>
<dbReference type="SUPFAM" id="SSF48452">
    <property type="entry name" value="TPR-like"/>
    <property type="match status" value="4"/>
</dbReference>
<feature type="domain" description="Protein kinase" evidence="5">
    <location>
        <begin position="1"/>
        <end position="268"/>
    </location>
</feature>
<sequence>MGVVYAVDDPELGRRVALKMLHPEGHQREKLQKRLLREAQALARLSHPNIVTLYDVGTHGDAVFLTMELVEGVTLAEWMKEPHPWKEVLQVFLDAGKGLAAAHAAGLVHRDFKPANTLLGKQGRVFVTDFGIAGELHPEAGAPLHEDDKLPAIPWGNLTRTGQLLGTPAYLAPELVIGQRADARSDEFSFCVALYEALFGARPFQGDTLQEVINAALQGRVSPPKEGVKVPTRVRRAILRGLKGTPEERFPSMQALLTALAPPPHRRVLTWAAAAATGLLGALVAHGVGVVHRHESRCEQEVEKLAAAWSPARRERVRAAFLATGTAYSVSSWERLGVALDAYADQWRTLRTESCLATDSGTTDTAAWRTAACLDARLWQFAATTQVLENVDVLIVQNAPKLTASLEGLEGCREAPALSGRPQPPDALRPRVDAARHTLAQARAHYLAGRYRESLAVTTTLLDEIKRLDYKPLTAEVLLVHGTSLGDNDQPKEAEEFLDQALWAAEAGRDDEMVARAWLELIWVVGESLSRPADGEKIVRHAQAAVERLGRERFPDLTAELHLRVSALRFQQSRLGEAELEAIQGLELSRARTGSDSLRTAQFLHQLARVRMFQLRRKEALDLHLQAFEVRKRLLGPDNPALMVSYDRVAMSYQGLGRHEEASDIWRRALSLQNAAPGSENIVVAGMLSNLALSMRVMGQVEEARPLLEQSRAIYARIRGADHYLVAGVIVEQAILHGDLGEDDKAIALSTEALARLQRSMGADTARATLSLTTRGSAHLSAGHPLEARRDLQDALKRVEASEGEGGASSLEVLLPLAKVALALKAPKEALEYCERARKLTEKVQSQESEDGANALTCVGEVYLAMGSVDNALPPLERAWRTLTQMEGQGDPLAVAHTAFVLARARMETDPSPDRVGALAMANEARTRLESVGVRGRRELEKVLAWQRLQGM</sequence>
<dbReference type="AlphaFoldDB" id="L7UEM8"/>
<evidence type="ECO:0000256" key="2">
    <source>
        <dbReference type="ARBA" id="ARBA00022741"/>
    </source>
</evidence>
<dbReference type="InterPro" id="IPR008271">
    <property type="entry name" value="Ser/Thr_kinase_AS"/>
</dbReference>
<keyword evidence="6" id="KW-0723">Serine/threonine-protein kinase</keyword>
<dbReference type="EMBL" id="CP004025">
    <property type="protein sequence ID" value="AGC46325.1"/>
    <property type="molecule type" value="Genomic_DNA"/>
</dbReference>
<dbReference type="PROSITE" id="PS50011">
    <property type="entry name" value="PROTEIN_KINASE_DOM"/>
    <property type="match status" value="1"/>
</dbReference>
<dbReference type="Proteomes" id="UP000011131">
    <property type="component" value="Chromosome"/>
</dbReference>
<dbReference type="PATRIC" id="fig|1278073.3.peg.5112"/>
<dbReference type="PANTHER" id="PTHR43289">
    <property type="entry name" value="MITOGEN-ACTIVATED PROTEIN KINASE KINASE KINASE 20-RELATED"/>
    <property type="match status" value="1"/>
</dbReference>
<dbReference type="Pfam" id="PF13424">
    <property type="entry name" value="TPR_12"/>
    <property type="match status" value="1"/>
</dbReference>
<dbReference type="InterPro" id="IPR019734">
    <property type="entry name" value="TPR_rpt"/>
</dbReference>
<accession>L7UEM8</accession>
<protein>
    <submittedName>
        <fullName evidence="6">Serine/threonine protein kinase</fullName>
    </submittedName>
</protein>